<feature type="transmembrane region" description="Helical" evidence="7">
    <location>
        <begin position="140"/>
        <end position="163"/>
    </location>
</feature>
<dbReference type="PROSITE" id="PS50850">
    <property type="entry name" value="MFS"/>
    <property type="match status" value="1"/>
</dbReference>
<dbReference type="GO" id="GO:0022857">
    <property type="term" value="F:transmembrane transporter activity"/>
    <property type="evidence" value="ECO:0007669"/>
    <property type="project" value="InterPro"/>
</dbReference>
<sequence length="495" mass="49256">MPAGCERPDRTSRRNVRPPRPLPGGPGTRRLLERIPVASTASPSPTTRQAPPAGAPQRHGEKPAHAGRAKLPPVVWLLGAITFVMGTSEMIVTGLLPQLSAALGVSVASAGTLITVSAVGMMIGAPAMSVATLRLPRRTALIAPLVVFAAGHVVGALSSGLGLALAGRFAAALGNGTFWAVGAVIATTAAGPAASTRAMGVMVGGTTLANVVGVPLGTAAGQLSGWQTPFWALAALAVAAAAVIVRRVPADRSGADSTLRAETSSLRRPRLWLVYLAIALIQSGIMAFYSYVAPLLTDRAGLAAAAVPLAMLGFGAGALVGTVLGGRRGDGKPYGTLVPATALTAAVLVALILWATSSVVAVVLVVLLGAAGFATNPVVVGEVVRVAGAGRALPMALATSAFQVGIALGSWAGGAALTSTLNTQGPPLAGTALALLALVPLGLLAATHRKAAPGGPSGPSAQVEQGEQAGQDLAVGHPADAHRVDPAPEPSAHRR</sequence>
<feature type="transmembrane region" description="Helical" evidence="7">
    <location>
        <begin position="336"/>
        <end position="355"/>
    </location>
</feature>
<feature type="transmembrane region" description="Helical" evidence="7">
    <location>
        <begin position="169"/>
        <end position="191"/>
    </location>
</feature>
<evidence type="ECO:0000256" key="5">
    <source>
        <dbReference type="ARBA" id="ARBA00023136"/>
    </source>
</evidence>
<dbReference type="InterPro" id="IPR036259">
    <property type="entry name" value="MFS_trans_sf"/>
</dbReference>
<comment type="subcellular location">
    <subcellularLocation>
        <location evidence="1">Cell membrane</location>
        <topology evidence="1">Multi-pass membrane protein</topology>
    </subcellularLocation>
</comment>
<dbReference type="InterPro" id="IPR050189">
    <property type="entry name" value="MFS_Efflux_Transporters"/>
</dbReference>
<feature type="transmembrane region" description="Helical" evidence="7">
    <location>
        <begin position="102"/>
        <end position="128"/>
    </location>
</feature>
<feature type="region of interest" description="Disordered" evidence="6">
    <location>
        <begin position="450"/>
        <end position="495"/>
    </location>
</feature>
<dbReference type="SUPFAM" id="SSF103473">
    <property type="entry name" value="MFS general substrate transporter"/>
    <property type="match status" value="1"/>
</dbReference>
<evidence type="ECO:0000259" key="8">
    <source>
        <dbReference type="PROSITE" id="PS50850"/>
    </source>
</evidence>
<evidence type="ECO:0000313" key="9">
    <source>
        <dbReference type="EMBL" id="NEC31873.1"/>
    </source>
</evidence>
<dbReference type="Proteomes" id="UP000475666">
    <property type="component" value="Unassembled WGS sequence"/>
</dbReference>
<evidence type="ECO:0000256" key="2">
    <source>
        <dbReference type="ARBA" id="ARBA00022475"/>
    </source>
</evidence>
<feature type="transmembrane region" description="Helical" evidence="7">
    <location>
        <begin position="74"/>
        <end position="96"/>
    </location>
</feature>
<feature type="transmembrane region" description="Helical" evidence="7">
    <location>
        <begin position="361"/>
        <end position="380"/>
    </location>
</feature>
<dbReference type="GO" id="GO:0005886">
    <property type="term" value="C:plasma membrane"/>
    <property type="evidence" value="ECO:0007669"/>
    <property type="project" value="UniProtKB-SubCell"/>
</dbReference>
<keyword evidence="5 7" id="KW-0472">Membrane</keyword>
<dbReference type="InterPro" id="IPR011701">
    <property type="entry name" value="MFS"/>
</dbReference>
<dbReference type="CDD" id="cd17324">
    <property type="entry name" value="MFS_NepI_like"/>
    <property type="match status" value="1"/>
</dbReference>
<protein>
    <submittedName>
        <fullName evidence="9">MFS transporter</fullName>
    </submittedName>
</protein>
<keyword evidence="3 7" id="KW-0812">Transmembrane</keyword>
<evidence type="ECO:0000313" key="10">
    <source>
        <dbReference type="Proteomes" id="UP000475666"/>
    </source>
</evidence>
<evidence type="ECO:0000256" key="3">
    <source>
        <dbReference type="ARBA" id="ARBA00022692"/>
    </source>
</evidence>
<evidence type="ECO:0000256" key="6">
    <source>
        <dbReference type="SAM" id="MobiDB-lite"/>
    </source>
</evidence>
<keyword evidence="2" id="KW-1003">Cell membrane</keyword>
<dbReference type="EMBL" id="JAAGMQ010000043">
    <property type="protein sequence ID" value="NEC31873.1"/>
    <property type="molecule type" value="Genomic_DNA"/>
</dbReference>
<dbReference type="PANTHER" id="PTHR43124:SF3">
    <property type="entry name" value="CHLORAMPHENICOL EFFLUX PUMP RV0191"/>
    <property type="match status" value="1"/>
</dbReference>
<feature type="compositionally biased region" description="Polar residues" evidence="6">
    <location>
        <begin position="39"/>
        <end position="49"/>
    </location>
</feature>
<feature type="transmembrane region" description="Helical" evidence="7">
    <location>
        <begin position="271"/>
        <end position="291"/>
    </location>
</feature>
<dbReference type="PANTHER" id="PTHR43124">
    <property type="entry name" value="PURINE EFFLUX PUMP PBUE"/>
    <property type="match status" value="1"/>
</dbReference>
<feature type="transmembrane region" description="Helical" evidence="7">
    <location>
        <begin position="392"/>
        <end position="416"/>
    </location>
</feature>
<feature type="compositionally biased region" description="Basic and acidic residues" evidence="6">
    <location>
        <begin position="1"/>
        <end position="12"/>
    </location>
</feature>
<feature type="domain" description="Major facilitator superfamily (MFS) profile" evidence="8">
    <location>
        <begin position="74"/>
        <end position="449"/>
    </location>
</feature>
<reference evidence="9 10" key="1">
    <citation type="submission" date="2020-01" db="EMBL/GenBank/DDBJ databases">
        <title>Insect and environment-associated Actinomycetes.</title>
        <authorList>
            <person name="Currrie C."/>
            <person name="Chevrette M."/>
            <person name="Carlson C."/>
            <person name="Stubbendieck R."/>
            <person name="Wendt-Pienkowski E."/>
        </authorList>
    </citation>
    <scope>NUCLEOTIDE SEQUENCE [LARGE SCALE GENOMIC DNA]</scope>
    <source>
        <strain evidence="9 10">SID7739</strain>
    </source>
</reference>
<gene>
    <name evidence="9" type="ORF">G3I66_01485</name>
</gene>
<name>A0A6G3T5M2_9ACTN</name>
<dbReference type="Gene3D" id="1.20.1250.20">
    <property type="entry name" value="MFS general substrate transporter like domains"/>
    <property type="match status" value="1"/>
</dbReference>
<accession>A0A6G3T5M2</accession>
<dbReference type="Pfam" id="PF07690">
    <property type="entry name" value="MFS_1"/>
    <property type="match status" value="1"/>
</dbReference>
<dbReference type="AlphaFoldDB" id="A0A6G3T5M2"/>
<feature type="transmembrane region" description="Helical" evidence="7">
    <location>
        <begin position="428"/>
        <end position="446"/>
    </location>
</feature>
<proteinExistence type="predicted"/>
<comment type="caution">
    <text evidence="9">The sequence shown here is derived from an EMBL/GenBank/DDBJ whole genome shotgun (WGS) entry which is preliminary data.</text>
</comment>
<organism evidence="9 10">
    <name type="scientific">Streptomyces rubrogriseus</name>
    <dbReference type="NCBI Taxonomy" id="194673"/>
    <lineage>
        <taxon>Bacteria</taxon>
        <taxon>Bacillati</taxon>
        <taxon>Actinomycetota</taxon>
        <taxon>Actinomycetes</taxon>
        <taxon>Kitasatosporales</taxon>
        <taxon>Streptomycetaceae</taxon>
        <taxon>Streptomyces</taxon>
        <taxon>Streptomyces violaceoruber group</taxon>
    </lineage>
</organism>
<evidence type="ECO:0000256" key="7">
    <source>
        <dbReference type="SAM" id="Phobius"/>
    </source>
</evidence>
<feature type="transmembrane region" description="Helical" evidence="7">
    <location>
        <begin position="303"/>
        <end position="324"/>
    </location>
</feature>
<dbReference type="InterPro" id="IPR020846">
    <property type="entry name" value="MFS_dom"/>
</dbReference>
<feature type="region of interest" description="Disordered" evidence="6">
    <location>
        <begin position="1"/>
        <end position="66"/>
    </location>
</feature>
<feature type="transmembrane region" description="Helical" evidence="7">
    <location>
        <begin position="230"/>
        <end position="250"/>
    </location>
</feature>
<evidence type="ECO:0000256" key="1">
    <source>
        <dbReference type="ARBA" id="ARBA00004651"/>
    </source>
</evidence>
<evidence type="ECO:0000256" key="4">
    <source>
        <dbReference type="ARBA" id="ARBA00022989"/>
    </source>
</evidence>
<feature type="transmembrane region" description="Helical" evidence="7">
    <location>
        <begin position="198"/>
        <end position="218"/>
    </location>
</feature>
<keyword evidence="4 7" id="KW-1133">Transmembrane helix</keyword>